<dbReference type="Proteomes" id="UP001348492">
    <property type="component" value="Chromosome"/>
</dbReference>
<dbReference type="Pfam" id="PF00534">
    <property type="entry name" value="Glycos_transf_1"/>
    <property type="match status" value="1"/>
</dbReference>
<evidence type="ECO:0000259" key="2">
    <source>
        <dbReference type="Pfam" id="PF13439"/>
    </source>
</evidence>
<dbReference type="CDD" id="cd03811">
    <property type="entry name" value="GT4_GT28_WabH-like"/>
    <property type="match status" value="1"/>
</dbReference>
<dbReference type="RefSeq" id="WP_018590336.1">
    <property type="nucleotide sequence ID" value="NZ_CP117523.1"/>
</dbReference>
<sequence length="370" mass="42966">MKKILFFIPNLMHGGAEKVLVNLVNNLDRDKYDITLHSLFDVGINKQFLKKDIKYKYTFKNLFKGSTAIFKIFTPKFLYKHIVKEEYDIVISYLEGPTSRIISGCPYNSKKICWIHTQFIDQENMIRGFRNKKEAINHYNEFNKIISVSLMVKNSFIELSQINDDKVDILYNTNETDEILEKSQEMVEDISIDNEILNIISVGKLTNVKGFDRLLNTHKKLINEGLFHKIYILGIGEDREKIKKYIQEYNLTDTFHLLGYKDNPYKYVSKCDLYVCSSYREGFSTAVTESLIVGTPVISTLCSGAQELLGYNNEYGLVVENSEEGIYEGLKILIEDNALLKYYKNKAKERGKKFSKKNTIMEVENLLDKE</sequence>
<evidence type="ECO:0000259" key="1">
    <source>
        <dbReference type="Pfam" id="PF00534"/>
    </source>
</evidence>
<dbReference type="SUPFAM" id="SSF53756">
    <property type="entry name" value="UDP-Glycosyltransferase/glycogen phosphorylase"/>
    <property type="match status" value="1"/>
</dbReference>
<dbReference type="PANTHER" id="PTHR12526:SF630">
    <property type="entry name" value="GLYCOSYLTRANSFERASE"/>
    <property type="match status" value="1"/>
</dbReference>
<dbReference type="PANTHER" id="PTHR12526">
    <property type="entry name" value="GLYCOSYLTRANSFERASE"/>
    <property type="match status" value="1"/>
</dbReference>
<gene>
    <name evidence="3" type="ORF">TEGL_09680</name>
</gene>
<proteinExistence type="predicted"/>
<keyword evidence="4" id="KW-1185">Reference proteome</keyword>
<organism evidence="3 4">
    <name type="scientific">Terrisporobacter glycolicus ATCC 14880 = DSM 1288</name>
    <dbReference type="NCBI Taxonomy" id="1121315"/>
    <lineage>
        <taxon>Bacteria</taxon>
        <taxon>Bacillati</taxon>
        <taxon>Bacillota</taxon>
        <taxon>Clostridia</taxon>
        <taxon>Peptostreptococcales</taxon>
        <taxon>Peptostreptococcaceae</taxon>
        <taxon>Terrisporobacter</taxon>
    </lineage>
</organism>
<dbReference type="Gene3D" id="3.40.50.2000">
    <property type="entry name" value="Glycogen Phosphorylase B"/>
    <property type="match status" value="2"/>
</dbReference>
<evidence type="ECO:0000313" key="4">
    <source>
        <dbReference type="Proteomes" id="UP001348492"/>
    </source>
</evidence>
<dbReference type="EMBL" id="CP117523">
    <property type="protein sequence ID" value="WWD82576.1"/>
    <property type="molecule type" value="Genomic_DNA"/>
</dbReference>
<feature type="domain" description="Glycosyl transferase family 1" evidence="1">
    <location>
        <begin position="191"/>
        <end position="350"/>
    </location>
</feature>
<accession>A0ABZ2ERQ1</accession>
<feature type="domain" description="Glycosyltransferase subfamily 4-like N-terminal" evidence="2">
    <location>
        <begin position="14"/>
        <end position="173"/>
    </location>
</feature>
<dbReference type="Pfam" id="PF13439">
    <property type="entry name" value="Glyco_transf_4"/>
    <property type="match status" value="1"/>
</dbReference>
<protein>
    <submittedName>
        <fullName evidence="3">Uncharacterized protein</fullName>
    </submittedName>
</protein>
<dbReference type="InterPro" id="IPR001296">
    <property type="entry name" value="Glyco_trans_1"/>
</dbReference>
<name>A0ABZ2ERQ1_9FIRM</name>
<dbReference type="InterPro" id="IPR028098">
    <property type="entry name" value="Glyco_trans_4-like_N"/>
</dbReference>
<evidence type="ECO:0000313" key="3">
    <source>
        <dbReference type="EMBL" id="WWD82576.1"/>
    </source>
</evidence>
<reference evidence="3 4" key="1">
    <citation type="journal article" date="2023" name="PLoS ONE">
        <title>Genome-based metabolic and phylogenomic analysis of three Terrisporobacter species.</title>
        <authorList>
            <person name="Boer T."/>
            <person name="Bengelsdorf F.R."/>
            <person name="Bomeke M."/>
            <person name="Daniel R."/>
            <person name="Poehlein A."/>
        </authorList>
    </citation>
    <scope>NUCLEOTIDE SEQUENCE [LARGE SCALE GENOMIC DNA]</scope>
    <source>
        <strain evidence="3 4">DSM 1288</strain>
    </source>
</reference>